<dbReference type="Proteomes" id="UP000029553">
    <property type="component" value="Unassembled WGS sequence"/>
</dbReference>
<evidence type="ECO:0000313" key="2">
    <source>
        <dbReference type="Proteomes" id="UP000029553"/>
    </source>
</evidence>
<gene>
    <name evidence="1" type="ORF">P353_17115</name>
</gene>
<proteinExistence type="predicted"/>
<evidence type="ECO:0000313" key="1">
    <source>
        <dbReference type="EMBL" id="KGH27862.1"/>
    </source>
</evidence>
<dbReference type="AlphaFoldDB" id="A0A096HG59"/>
<accession>A0A096HG59</accession>
<reference evidence="1 2" key="1">
    <citation type="submission" date="2013-09" db="EMBL/GenBank/DDBJ databases">
        <title>High correlation between genotypes and phenotypes of environmental bacteria Comamonas testosteroni strains.</title>
        <authorList>
            <person name="Liu L."/>
            <person name="Zhu W."/>
            <person name="Xia X."/>
            <person name="Xu B."/>
            <person name="Luo M."/>
            <person name="Wang G."/>
        </authorList>
    </citation>
    <scope>NUCLEOTIDE SEQUENCE [LARGE SCALE GENOMIC DNA]</scope>
    <source>
        <strain evidence="1 2">JL40</strain>
    </source>
</reference>
<name>A0A096HG59_COMTE</name>
<comment type="caution">
    <text evidence="1">The sequence shown here is derived from an EMBL/GenBank/DDBJ whole genome shotgun (WGS) entry which is preliminary data.</text>
</comment>
<dbReference type="EMBL" id="AWOR01000057">
    <property type="protein sequence ID" value="KGH27862.1"/>
    <property type="molecule type" value="Genomic_DNA"/>
</dbReference>
<protein>
    <submittedName>
        <fullName evidence="1">Uncharacterized protein</fullName>
    </submittedName>
</protein>
<organism evidence="1 2">
    <name type="scientific">Comamonas testosteroni</name>
    <name type="common">Pseudomonas testosteroni</name>
    <dbReference type="NCBI Taxonomy" id="285"/>
    <lineage>
        <taxon>Bacteria</taxon>
        <taxon>Pseudomonadati</taxon>
        <taxon>Pseudomonadota</taxon>
        <taxon>Betaproteobacteria</taxon>
        <taxon>Burkholderiales</taxon>
        <taxon>Comamonadaceae</taxon>
        <taxon>Comamonas</taxon>
    </lineage>
</organism>
<sequence length="80" mass="8871">MAGVRRRTWCGTLPVASTHIAQVMLDVLSQGGSDLPVFAQGLQLVGADFRWHRGASQRGVLDTFIRQFREWMEKGGGRSL</sequence>